<comment type="caution">
    <text evidence="1">The sequence shown here is derived from an EMBL/GenBank/DDBJ whole genome shotgun (WGS) entry which is preliminary data.</text>
</comment>
<evidence type="ECO:0000313" key="2">
    <source>
        <dbReference type="Proteomes" id="UP001586593"/>
    </source>
</evidence>
<evidence type="ECO:0000313" key="1">
    <source>
        <dbReference type="EMBL" id="KAL1859516.1"/>
    </source>
</evidence>
<protein>
    <submittedName>
        <fullName evidence="1">Uncharacterized protein</fullName>
    </submittedName>
</protein>
<keyword evidence="2" id="KW-1185">Reference proteome</keyword>
<reference evidence="1 2" key="1">
    <citation type="journal article" date="2024" name="Commun. Biol.">
        <title>Comparative genomic analysis of thermophilic fungi reveals convergent evolutionary adaptations and gene losses.</title>
        <authorList>
            <person name="Steindorff A.S."/>
            <person name="Aguilar-Pontes M.V."/>
            <person name="Robinson A.J."/>
            <person name="Andreopoulos B."/>
            <person name="LaButti K."/>
            <person name="Kuo A."/>
            <person name="Mondo S."/>
            <person name="Riley R."/>
            <person name="Otillar R."/>
            <person name="Haridas S."/>
            <person name="Lipzen A."/>
            <person name="Grimwood J."/>
            <person name="Schmutz J."/>
            <person name="Clum A."/>
            <person name="Reid I.D."/>
            <person name="Moisan M.C."/>
            <person name="Butler G."/>
            <person name="Nguyen T.T.M."/>
            <person name="Dewar K."/>
            <person name="Conant G."/>
            <person name="Drula E."/>
            <person name="Henrissat B."/>
            <person name="Hansel C."/>
            <person name="Singer S."/>
            <person name="Hutchinson M.I."/>
            <person name="de Vries R.P."/>
            <person name="Natvig D.O."/>
            <person name="Powell A.J."/>
            <person name="Tsang A."/>
            <person name="Grigoriev I.V."/>
        </authorList>
    </citation>
    <scope>NUCLEOTIDE SEQUENCE [LARGE SCALE GENOMIC DNA]</scope>
    <source>
        <strain evidence="1 2">ATCC 24622</strain>
    </source>
</reference>
<accession>A0ABR3WDR7</accession>
<organism evidence="1 2">
    <name type="scientific">Phialemonium thermophilum</name>
    <dbReference type="NCBI Taxonomy" id="223376"/>
    <lineage>
        <taxon>Eukaryota</taxon>
        <taxon>Fungi</taxon>
        <taxon>Dikarya</taxon>
        <taxon>Ascomycota</taxon>
        <taxon>Pezizomycotina</taxon>
        <taxon>Sordariomycetes</taxon>
        <taxon>Sordariomycetidae</taxon>
        <taxon>Cephalothecales</taxon>
        <taxon>Cephalothecaceae</taxon>
        <taxon>Phialemonium</taxon>
    </lineage>
</organism>
<dbReference type="Proteomes" id="UP001586593">
    <property type="component" value="Unassembled WGS sequence"/>
</dbReference>
<gene>
    <name evidence="1" type="ORF">VTK73DRAFT_7579</name>
</gene>
<name>A0ABR3WDR7_9PEZI</name>
<proteinExistence type="predicted"/>
<dbReference type="EMBL" id="JAZHXJ010000494">
    <property type="protein sequence ID" value="KAL1859516.1"/>
    <property type="molecule type" value="Genomic_DNA"/>
</dbReference>
<sequence length="83" mass="9721">MPRRNAWEPAWKTGRGFQITGPVKAVHIRKVRAKRKISRQVRKVCRKLRQNSELTCWEEVGRQRDSFFLLDYESGQADSATFG</sequence>